<dbReference type="PANTHER" id="PTHR10677:SF3">
    <property type="entry name" value="FI07626P-RELATED"/>
    <property type="match status" value="1"/>
</dbReference>
<keyword evidence="1" id="KW-0175">Coiled coil</keyword>
<dbReference type="Pfam" id="PF23195">
    <property type="entry name" value="UBQLN1"/>
    <property type="match status" value="1"/>
</dbReference>
<feature type="domain" description="STI1" evidence="2">
    <location>
        <begin position="113"/>
        <end position="152"/>
    </location>
</feature>
<reference evidence="3" key="1">
    <citation type="submission" date="2024-02" db="EMBL/GenBank/DDBJ databases">
        <authorList>
            <consortium name="ELIXIR-Norway"/>
            <consortium name="Elixir Norway"/>
        </authorList>
    </citation>
    <scope>NUCLEOTIDE SEQUENCE</scope>
</reference>
<dbReference type="SMART" id="SM00727">
    <property type="entry name" value="STI1"/>
    <property type="match status" value="1"/>
</dbReference>
<dbReference type="Gene3D" id="1.10.260.100">
    <property type="match status" value="1"/>
</dbReference>
<organism evidence="3 4">
    <name type="scientific">Sphagnum troendelagicum</name>
    <dbReference type="NCBI Taxonomy" id="128251"/>
    <lineage>
        <taxon>Eukaryota</taxon>
        <taxon>Viridiplantae</taxon>
        <taxon>Streptophyta</taxon>
        <taxon>Embryophyta</taxon>
        <taxon>Bryophyta</taxon>
        <taxon>Sphagnophytina</taxon>
        <taxon>Sphagnopsida</taxon>
        <taxon>Sphagnales</taxon>
        <taxon>Sphagnaceae</taxon>
        <taxon>Sphagnum</taxon>
    </lineage>
</organism>
<dbReference type="InterPro" id="IPR015496">
    <property type="entry name" value="Ubiquilin"/>
</dbReference>
<dbReference type="InterPro" id="IPR006636">
    <property type="entry name" value="STI1_HS-bd"/>
</dbReference>
<dbReference type="PANTHER" id="PTHR10677">
    <property type="entry name" value="UBIQUILIN"/>
    <property type="match status" value="1"/>
</dbReference>
<accession>A0ABP0U3C3</accession>
<feature type="coiled-coil region" evidence="1">
    <location>
        <begin position="82"/>
        <end position="111"/>
    </location>
</feature>
<keyword evidence="4" id="KW-1185">Reference proteome</keyword>
<evidence type="ECO:0000256" key="1">
    <source>
        <dbReference type="SAM" id="Coils"/>
    </source>
</evidence>
<evidence type="ECO:0000259" key="2">
    <source>
        <dbReference type="SMART" id="SM00727"/>
    </source>
</evidence>
<sequence length="229" mass="25990">MRHHKHGKKLIGAWIRICHKHGKLVGALINIWIMAKAPESKQQQGGIGTTTTEHQRGGCTQLAEISKEKLVDEAKQKTGHLEQSLKAAIEIHKLEVEALRAESLAEAAEKETHQWMWDIIDRNPDLGHILNDPLTLQQTLDAARNPELMREMMRNTDRAMCIIEASPEGFNMLRRMYETVQEPLLNAATMGREGGNDLVSNPLLLFWALKELHKDTAKFQLQLTLLEQD</sequence>
<gene>
    <name evidence="3" type="ORF">CSSPTR1EN2_LOCUS10958</name>
</gene>
<dbReference type="Proteomes" id="UP001497512">
    <property type="component" value="Chromosome 18"/>
</dbReference>
<evidence type="ECO:0000313" key="4">
    <source>
        <dbReference type="Proteomes" id="UP001497512"/>
    </source>
</evidence>
<dbReference type="EMBL" id="OZ019910">
    <property type="protein sequence ID" value="CAK9211728.1"/>
    <property type="molecule type" value="Genomic_DNA"/>
</dbReference>
<proteinExistence type="predicted"/>
<protein>
    <recommendedName>
        <fullName evidence="2">STI1 domain-containing protein</fullName>
    </recommendedName>
</protein>
<evidence type="ECO:0000313" key="3">
    <source>
        <dbReference type="EMBL" id="CAK9211728.1"/>
    </source>
</evidence>
<name>A0ABP0U3C3_9BRYO</name>